<feature type="transmembrane region" description="Helical" evidence="7">
    <location>
        <begin position="43"/>
        <end position="62"/>
    </location>
</feature>
<protein>
    <recommendedName>
        <fullName evidence="2">histidine kinase</fullName>
        <ecNumber evidence="2">2.7.13.3</ecNumber>
    </recommendedName>
</protein>
<dbReference type="InterPro" id="IPR004358">
    <property type="entry name" value="Sig_transdc_His_kin-like_C"/>
</dbReference>
<dbReference type="InterPro" id="IPR050736">
    <property type="entry name" value="Sensor_HK_Regulatory"/>
</dbReference>
<dbReference type="KEGG" id="fln:FLA_4035"/>
<name>A0A173MK32_9BACT</name>
<keyword evidence="10" id="KW-1185">Reference proteome</keyword>
<dbReference type="Pfam" id="PF00512">
    <property type="entry name" value="HisKA"/>
    <property type="match status" value="1"/>
</dbReference>
<evidence type="ECO:0000259" key="8">
    <source>
        <dbReference type="PROSITE" id="PS50109"/>
    </source>
</evidence>
<dbReference type="Proteomes" id="UP000186917">
    <property type="component" value="Unassembled WGS sequence"/>
</dbReference>
<dbReference type="PRINTS" id="PR00344">
    <property type="entry name" value="BCTRLSENSOR"/>
</dbReference>
<keyword evidence="3" id="KW-0597">Phosphoprotein</keyword>
<dbReference type="SUPFAM" id="SSF47384">
    <property type="entry name" value="Homodimeric domain of signal transducing histidine kinase"/>
    <property type="match status" value="1"/>
</dbReference>
<dbReference type="AlphaFoldDB" id="A0A173MK32"/>
<evidence type="ECO:0000313" key="10">
    <source>
        <dbReference type="Proteomes" id="UP000186917"/>
    </source>
</evidence>
<evidence type="ECO:0000256" key="5">
    <source>
        <dbReference type="ARBA" id="ARBA00022777"/>
    </source>
</evidence>
<dbReference type="SUPFAM" id="SSF55874">
    <property type="entry name" value="ATPase domain of HSP90 chaperone/DNA topoisomerase II/histidine kinase"/>
    <property type="match status" value="1"/>
</dbReference>
<evidence type="ECO:0000313" key="9">
    <source>
        <dbReference type="EMBL" id="SIT07749.1"/>
    </source>
</evidence>
<evidence type="ECO:0000256" key="3">
    <source>
        <dbReference type="ARBA" id="ARBA00022553"/>
    </source>
</evidence>
<dbReference type="SMART" id="SM00387">
    <property type="entry name" value="HATPase_c"/>
    <property type="match status" value="1"/>
</dbReference>
<dbReference type="Pfam" id="PF02518">
    <property type="entry name" value="HATPase_c"/>
    <property type="match status" value="1"/>
</dbReference>
<keyword evidence="7" id="KW-0472">Membrane</keyword>
<dbReference type="Gene3D" id="3.30.565.10">
    <property type="entry name" value="Histidine kinase-like ATPase, C-terminal domain"/>
    <property type="match status" value="1"/>
</dbReference>
<dbReference type="PROSITE" id="PS50109">
    <property type="entry name" value="HIS_KIN"/>
    <property type="match status" value="1"/>
</dbReference>
<evidence type="ECO:0000256" key="7">
    <source>
        <dbReference type="SAM" id="Phobius"/>
    </source>
</evidence>
<feature type="transmembrane region" description="Helical" evidence="7">
    <location>
        <begin position="19"/>
        <end position="37"/>
    </location>
</feature>
<feature type="transmembrane region" description="Helical" evidence="7">
    <location>
        <begin position="97"/>
        <end position="128"/>
    </location>
</feature>
<feature type="transmembrane region" description="Helical" evidence="7">
    <location>
        <begin position="148"/>
        <end position="165"/>
    </location>
</feature>
<evidence type="ECO:0000256" key="4">
    <source>
        <dbReference type="ARBA" id="ARBA00022679"/>
    </source>
</evidence>
<feature type="transmembrane region" description="Helical" evidence="7">
    <location>
        <begin position="74"/>
        <end position="91"/>
    </location>
</feature>
<keyword evidence="6" id="KW-0902">Two-component regulatory system</keyword>
<dbReference type="Gene3D" id="1.10.287.130">
    <property type="match status" value="1"/>
</dbReference>
<dbReference type="EC" id="2.7.13.3" evidence="2"/>
<dbReference type="PANTHER" id="PTHR43711">
    <property type="entry name" value="TWO-COMPONENT HISTIDINE KINASE"/>
    <property type="match status" value="1"/>
</dbReference>
<dbReference type="CDD" id="cd00082">
    <property type="entry name" value="HisKA"/>
    <property type="match status" value="1"/>
</dbReference>
<dbReference type="InterPro" id="IPR036097">
    <property type="entry name" value="HisK_dim/P_sf"/>
</dbReference>
<keyword evidence="4" id="KW-0808">Transferase</keyword>
<dbReference type="GO" id="GO:0000155">
    <property type="term" value="F:phosphorelay sensor kinase activity"/>
    <property type="evidence" value="ECO:0007669"/>
    <property type="project" value="InterPro"/>
</dbReference>
<comment type="catalytic activity">
    <reaction evidence="1">
        <text>ATP + protein L-histidine = ADP + protein N-phospho-L-histidine.</text>
        <dbReference type="EC" id="2.7.13.3"/>
    </reaction>
</comment>
<evidence type="ECO:0000256" key="2">
    <source>
        <dbReference type="ARBA" id="ARBA00012438"/>
    </source>
</evidence>
<feature type="domain" description="Histidine kinase" evidence="8">
    <location>
        <begin position="196"/>
        <end position="413"/>
    </location>
</feature>
<keyword evidence="5 9" id="KW-0418">Kinase</keyword>
<proteinExistence type="predicted"/>
<sequence>MNTGTSAELDFIKNARIKVINLAALLGGSVSFLFSILNVLNKNYLLACINVSTLLLLLGLLYCNFRQSFLKGPAIIMVLISAVLCLNGVLYNNNMEFYVLLVVGLGLVLFDNLRIILMILFFNSILFLVSNKLAPHTVIEQATENRRFINLLIWLVLLLSCLYTFKKQSLTYLASLEKANENLKASNQAKEKLFSIVAHDMRSPLNSLSTTLELLDNAYITPEKFKQLSGLLANQTKHLNENMEVLLKWAHSQLKGIEVHPRHINLVTHIAEIVSLLKPLMEFKHISIYFSTAEPVMVFADPEHVKLVLRNLLTNAIKFSHPNGNIDIIINKGSGKQIWVQVKDYGMGIAPEVLPGIFSTSVLPSAPGTQNEKGIGLGLQLIKEFITRNGGVILVKSKPGEGSTFSFSLPASDQQAFLL</sequence>
<organism evidence="9 10">
    <name type="scientific">Filimonas lacunae</name>
    <dbReference type="NCBI Taxonomy" id="477680"/>
    <lineage>
        <taxon>Bacteria</taxon>
        <taxon>Pseudomonadati</taxon>
        <taxon>Bacteroidota</taxon>
        <taxon>Chitinophagia</taxon>
        <taxon>Chitinophagales</taxon>
        <taxon>Chitinophagaceae</taxon>
        <taxon>Filimonas</taxon>
    </lineage>
</organism>
<keyword evidence="7" id="KW-1133">Transmembrane helix</keyword>
<dbReference type="STRING" id="477680.SAMN05421788_103343"/>
<dbReference type="PANTHER" id="PTHR43711:SF1">
    <property type="entry name" value="HISTIDINE KINASE 1"/>
    <property type="match status" value="1"/>
</dbReference>
<dbReference type="InterPro" id="IPR003594">
    <property type="entry name" value="HATPase_dom"/>
</dbReference>
<dbReference type="InterPro" id="IPR003661">
    <property type="entry name" value="HisK_dim/P_dom"/>
</dbReference>
<evidence type="ECO:0000256" key="6">
    <source>
        <dbReference type="ARBA" id="ARBA00023012"/>
    </source>
</evidence>
<dbReference type="EMBL" id="FTOR01000003">
    <property type="protein sequence ID" value="SIT07749.1"/>
    <property type="molecule type" value="Genomic_DNA"/>
</dbReference>
<dbReference type="InterPro" id="IPR005467">
    <property type="entry name" value="His_kinase_dom"/>
</dbReference>
<keyword evidence="7" id="KW-0812">Transmembrane</keyword>
<accession>A0A173MK32</accession>
<gene>
    <name evidence="9" type="ORF">SAMN05421788_103343</name>
</gene>
<reference evidence="10" key="1">
    <citation type="submission" date="2017-01" db="EMBL/GenBank/DDBJ databases">
        <authorList>
            <person name="Varghese N."/>
            <person name="Submissions S."/>
        </authorList>
    </citation>
    <scope>NUCLEOTIDE SEQUENCE [LARGE SCALE GENOMIC DNA]</scope>
    <source>
        <strain evidence="10">DSM 21054</strain>
    </source>
</reference>
<dbReference type="InterPro" id="IPR036890">
    <property type="entry name" value="HATPase_C_sf"/>
</dbReference>
<evidence type="ECO:0000256" key="1">
    <source>
        <dbReference type="ARBA" id="ARBA00000085"/>
    </source>
</evidence>